<evidence type="ECO:0000256" key="1">
    <source>
        <dbReference type="ARBA" id="ARBA00006153"/>
    </source>
</evidence>
<keyword evidence="2" id="KW-0378">Hydrolase</keyword>
<dbReference type="Gene3D" id="3.30.70.360">
    <property type="match status" value="1"/>
</dbReference>
<feature type="binding site" evidence="3">
    <location>
        <position position="104"/>
    </location>
    <ligand>
        <name>Mn(2+)</name>
        <dbReference type="ChEBI" id="CHEBI:29035"/>
        <label>2</label>
    </ligand>
</feature>
<name>A0A815CX62_9BILA</name>
<dbReference type="InterPro" id="IPR036264">
    <property type="entry name" value="Bact_exopeptidase_dim_dom"/>
</dbReference>
<feature type="binding site" evidence="3">
    <location>
        <position position="106"/>
    </location>
    <ligand>
        <name>Mn(2+)</name>
        <dbReference type="ChEBI" id="CHEBI:29035"/>
        <label>2</label>
    </ligand>
</feature>
<comment type="caution">
    <text evidence="4">The sequence shown here is derived from an EMBL/GenBank/DDBJ whole genome shotgun (WGS) entry which is preliminary data.</text>
</comment>
<feature type="binding site" evidence="3">
    <location>
        <position position="365"/>
    </location>
    <ligand>
        <name>Mn(2+)</name>
        <dbReference type="ChEBI" id="CHEBI:29035"/>
        <label>2</label>
    </ligand>
</feature>
<dbReference type="CDD" id="cd05666">
    <property type="entry name" value="M20_Acy1-like"/>
    <property type="match status" value="1"/>
</dbReference>
<dbReference type="InterPro" id="IPR017439">
    <property type="entry name" value="Amidohydrolase"/>
</dbReference>
<organism evidence="4 6">
    <name type="scientific">Adineta steineri</name>
    <dbReference type="NCBI Taxonomy" id="433720"/>
    <lineage>
        <taxon>Eukaryota</taxon>
        <taxon>Metazoa</taxon>
        <taxon>Spiralia</taxon>
        <taxon>Gnathifera</taxon>
        <taxon>Rotifera</taxon>
        <taxon>Eurotatoria</taxon>
        <taxon>Bdelloidea</taxon>
        <taxon>Adinetida</taxon>
        <taxon>Adinetidae</taxon>
        <taxon>Adineta</taxon>
    </lineage>
</organism>
<sequence length="393" mass="42958">MDSQLSSELNAIQDELIEILHDIHSHPELSLKEERTSKLVAKKLKEYGLDVTEGVGHYGVIGTLKSNQSGNHSIGLRADMDALHLTEQTDLSYSSKIPEAMHACGHDGHTVMLLGAAKYLAEHRDSFYGTAHFIFQPAEENLQGAHNMIKDKLFERFPVDAVYGLHNTTNMEVGKFGIRSGPMMAASDRWIVTFSGTGGHGGLQPHLATDVTVLQAQFIMALQTIVSRNIASTDSAVVSVGAIEGGSFDALAVMPSKLRIGGTTRSFIKSVRDTVERRMKEITDGLAQTFGCTVEVEYCRSGIPLVNHVKETMRAMNAAESLVGKESVDGNMIPITAAEDFAYMLEEKPGAYMMIGNGKKSGPIHSPTYVFNKENIPFGVGYWIKLVQQELQN</sequence>
<dbReference type="Proteomes" id="UP000663860">
    <property type="component" value="Unassembled WGS sequence"/>
</dbReference>
<dbReference type="FunFam" id="3.30.70.360:FF:000001">
    <property type="entry name" value="N-acetyldiaminopimelate deacetylase"/>
    <property type="match status" value="1"/>
</dbReference>
<evidence type="ECO:0000313" key="5">
    <source>
        <dbReference type="EMBL" id="CAF3777434.1"/>
    </source>
</evidence>
<dbReference type="GO" id="GO:0016787">
    <property type="term" value="F:hydrolase activity"/>
    <property type="evidence" value="ECO:0007669"/>
    <property type="project" value="UniProtKB-KW"/>
</dbReference>
<dbReference type="PANTHER" id="PTHR11014">
    <property type="entry name" value="PEPTIDASE M20 FAMILY MEMBER"/>
    <property type="match status" value="1"/>
</dbReference>
<comment type="cofactor">
    <cofactor evidence="3">
        <name>Mn(2+)</name>
        <dbReference type="ChEBI" id="CHEBI:29035"/>
    </cofactor>
    <text evidence="3">The Mn(2+) ion enhances activity.</text>
</comment>
<evidence type="ECO:0000256" key="3">
    <source>
        <dbReference type="PIRSR" id="PIRSR005962-1"/>
    </source>
</evidence>
<dbReference type="PANTHER" id="PTHR11014:SF63">
    <property type="entry name" value="METALLOPEPTIDASE, PUTATIVE (AFU_ORTHOLOGUE AFUA_6G09600)-RELATED"/>
    <property type="match status" value="1"/>
</dbReference>
<evidence type="ECO:0008006" key="7">
    <source>
        <dbReference type="Google" id="ProtNLM"/>
    </source>
</evidence>
<dbReference type="GO" id="GO:0046872">
    <property type="term" value="F:metal ion binding"/>
    <property type="evidence" value="ECO:0007669"/>
    <property type="project" value="UniProtKB-KW"/>
</dbReference>
<dbReference type="NCBIfam" id="TIGR01891">
    <property type="entry name" value="amidohydrolases"/>
    <property type="match status" value="1"/>
</dbReference>
<dbReference type="Proteomes" id="UP000663868">
    <property type="component" value="Unassembled WGS sequence"/>
</dbReference>
<proteinExistence type="inferred from homology"/>
<dbReference type="SUPFAM" id="SSF53187">
    <property type="entry name" value="Zn-dependent exopeptidases"/>
    <property type="match status" value="1"/>
</dbReference>
<feature type="binding site" evidence="3">
    <location>
        <position position="166"/>
    </location>
    <ligand>
        <name>Mn(2+)</name>
        <dbReference type="ChEBI" id="CHEBI:29035"/>
        <label>2</label>
    </ligand>
</feature>
<keyword evidence="3" id="KW-0464">Manganese</keyword>
<dbReference type="InterPro" id="IPR002933">
    <property type="entry name" value="Peptidase_M20"/>
</dbReference>
<dbReference type="Pfam" id="PF01546">
    <property type="entry name" value="Peptidase_M20"/>
    <property type="match status" value="1"/>
</dbReference>
<protein>
    <recommendedName>
        <fullName evidence="7">Amidohydrolase</fullName>
    </recommendedName>
</protein>
<keyword evidence="3" id="KW-0479">Metal-binding</keyword>
<dbReference type="AlphaFoldDB" id="A0A815CX62"/>
<evidence type="ECO:0000313" key="4">
    <source>
        <dbReference type="EMBL" id="CAF1290837.1"/>
    </source>
</evidence>
<accession>A0A815CX62</accession>
<gene>
    <name evidence="4" type="ORF">IZO911_LOCUS33503</name>
    <name evidence="5" type="ORF">KXQ929_LOCUS15726</name>
</gene>
<evidence type="ECO:0000256" key="2">
    <source>
        <dbReference type="ARBA" id="ARBA00022801"/>
    </source>
</evidence>
<evidence type="ECO:0000313" key="6">
    <source>
        <dbReference type="Proteomes" id="UP000663860"/>
    </source>
</evidence>
<comment type="similarity">
    <text evidence="1">Belongs to the peptidase M20 family.</text>
</comment>
<reference evidence="4" key="1">
    <citation type="submission" date="2021-02" db="EMBL/GenBank/DDBJ databases">
        <authorList>
            <person name="Nowell W R."/>
        </authorList>
    </citation>
    <scope>NUCLEOTIDE SEQUENCE</scope>
</reference>
<dbReference type="EMBL" id="CAJNOE010000619">
    <property type="protein sequence ID" value="CAF1290837.1"/>
    <property type="molecule type" value="Genomic_DNA"/>
</dbReference>
<dbReference type="SUPFAM" id="SSF55031">
    <property type="entry name" value="Bacterial exopeptidase dimerisation domain"/>
    <property type="match status" value="1"/>
</dbReference>
<dbReference type="EMBL" id="CAJOBB010000924">
    <property type="protein sequence ID" value="CAF3777434.1"/>
    <property type="molecule type" value="Genomic_DNA"/>
</dbReference>
<feature type="binding site" evidence="3">
    <location>
        <position position="140"/>
    </location>
    <ligand>
        <name>Mn(2+)</name>
        <dbReference type="ChEBI" id="CHEBI:29035"/>
        <label>2</label>
    </ligand>
</feature>
<dbReference type="PIRSF" id="PIRSF005962">
    <property type="entry name" value="Pept_M20D_amidohydro"/>
    <property type="match status" value="1"/>
</dbReference>
<dbReference type="Gene3D" id="3.40.630.10">
    <property type="entry name" value="Zn peptidases"/>
    <property type="match status" value="1"/>
</dbReference>